<evidence type="ECO:0000259" key="3">
    <source>
        <dbReference type="PROSITE" id="PS51462"/>
    </source>
</evidence>
<evidence type="ECO:0000256" key="2">
    <source>
        <dbReference type="ARBA" id="ARBA00022801"/>
    </source>
</evidence>
<comment type="caution">
    <text evidence="4">The sequence shown here is derived from an EMBL/GenBank/DDBJ whole genome shotgun (WGS) entry which is preliminary data.</text>
</comment>
<dbReference type="Proteomes" id="UP000092024">
    <property type="component" value="Unassembled WGS sequence"/>
</dbReference>
<dbReference type="AlphaFoldDB" id="A0A1A5YTI9"/>
<dbReference type="RefSeq" id="WP_068678802.1">
    <property type="nucleotide sequence ID" value="NZ_LYPA01000023.1"/>
</dbReference>
<organism evidence="4 5">
    <name type="scientific">Paenibacillus oryzae</name>
    <dbReference type="NCBI Taxonomy" id="1844972"/>
    <lineage>
        <taxon>Bacteria</taxon>
        <taxon>Bacillati</taxon>
        <taxon>Bacillota</taxon>
        <taxon>Bacilli</taxon>
        <taxon>Bacillales</taxon>
        <taxon>Paenibacillaceae</taxon>
        <taxon>Paenibacillus</taxon>
    </lineage>
</organism>
<feature type="domain" description="Nudix hydrolase" evidence="3">
    <location>
        <begin position="7"/>
        <end position="137"/>
    </location>
</feature>
<accession>A0A1A5YTI9</accession>
<dbReference type="STRING" id="1844972.A7K91_15045"/>
<dbReference type="OrthoDB" id="9008185at2"/>
<protein>
    <submittedName>
        <fullName evidence="4">NUDIX hydrolase</fullName>
    </submittedName>
</protein>
<keyword evidence="2 4" id="KW-0378">Hydrolase</keyword>
<dbReference type="PROSITE" id="PS51462">
    <property type="entry name" value="NUDIX"/>
    <property type="match status" value="1"/>
</dbReference>
<dbReference type="PANTHER" id="PTHR43046">
    <property type="entry name" value="GDP-MANNOSE MANNOSYL HYDROLASE"/>
    <property type="match status" value="1"/>
</dbReference>
<proteinExistence type="predicted"/>
<reference evidence="4 5" key="1">
    <citation type="submission" date="2016-05" db="EMBL/GenBank/DDBJ databases">
        <title>Paenibacillus oryzae. sp. nov., isolated from the rice root.</title>
        <authorList>
            <person name="Zhang J."/>
            <person name="Zhang X."/>
        </authorList>
    </citation>
    <scope>NUCLEOTIDE SEQUENCE [LARGE SCALE GENOMIC DNA]</scope>
    <source>
        <strain evidence="4 5">1DrF-4</strain>
    </source>
</reference>
<sequence length="155" mass="18043">MTEAKKKYHVLARGVITSGDYVLVAHCIGMDNTFLPGGHVEFNEGIKTSLEREIQEELGLESQVEEYLGLVEADFELPDLYHQEINHLFIVSISVLNHTYNPVSKEKHLEFYWVHVNEMENHNLQPYHVRTIIKDHMNKTLKGPYFLSTFDETNR</sequence>
<dbReference type="PANTHER" id="PTHR43046:SF14">
    <property type="entry name" value="MUTT_NUDIX FAMILY PROTEIN"/>
    <property type="match status" value="1"/>
</dbReference>
<comment type="cofactor">
    <cofactor evidence="1">
        <name>Mg(2+)</name>
        <dbReference type="ChEBI" id="CHEBI:18420"/>
    </cofactor>
</comment>
<gene>
    <name evidence="4" type="ORF">A7K91_15045</name>
</gene>
<dbReference type="Pfam" id="PF00293">
    <property type="entry name" value="NUDIX"/>
    <property type="match status" value="1"/>
</dbReference>
<evidence type="ECO:0000256" key="1">
    <source>
        <dbReference type="ARBA" id="ARBA00001946"/>
    </source>
</evidence>
<evidence type="ECO:0000313" key="5">
    <source>
        <dbReference type="Proteomes" id="UP000092024"/>
    </source>
</evidence>
<dbReference type="Gene3D" id="3.90.79.10">
    <property type="entry name" value="Nucleoside Triphosphate Pyrophosphohydrolase"/>
    <property type="match status" value="1"/>
</dbReference>
<dbReference type="SUPFAM" id="SSF55811">
    <property type="entry name" value="Nudix"/>
    <property type="match status" value="1"/>
</dbReference>
<dbReference type="GO" id="GO:0016787">
    <property type="term" value="F:hydrolase activity"/>
    <property type="evidence" value="ECO:0007669"/>
    <property type="project" value="UniProtKB-KW"/>
</dbReference>
<evidence type="ECO:0000313" key="4">
    <source>
        <dbReference type="EMBL" id="OBR68942.1"/>
    </source>
</evidence>
<dbReference type="InterPro" id="IPR015797">
    <property type="entry name" value="NUDIX_hydrolase-like_dom_sf"/>
</dbReference>
<dbReference type="EMBL" id="LYPA01000023">
    <property type="protein sequence ID" value="OBR68942.1"/>
    <property type="molecule type" value="Genomic_DNA"/>
</dbReference>
<name>A0A1A5YTI9_9BACL</name>
<dbReference type="InterPro" id="IPR000086">
    <property type="entry name" value="NUDIX_hydrolase_dom"/>
</dbReference>
<keyword evidence="5" id="KW-1185">Reference proteome</keyword>